<dbReference type="KEGG" id="bapi:BBC0122_020570"/>
<keyword evidence="4" id="KW-0998">Cell outer membrane</keyword>
<dbReference type="SUPFAM" id="SSF49373">
    <property type="entry name" value="Invasin/intimin cell-adhesion fragments"/>
    <property type="match status" value="21"/>
</dbReference>
<dbReference type="Pfam" id="PF01476">
    <property type="entry name" value="LysM"/>
    <property type="match status" value="1"/>
</dbReference>
<dbReference type="GO" id="GO:0007155">
    <property type="term" value="P:cell adhesion"/>
    <property type="evidence" value="ECO:0007669"/>
    <property type="project" value="InterPro"/>
</dbReference>
<name>A0A1U9MKA2_9HYPH</name>
<comment type="subcellular location">
    <subcellularLocation>
        <location evidence="1">Cell outer membrane</location>
    </subcellularLocation>
</comment>
<feature type="domain" description="Big-1" evidence="6">
    <location>
        <begin position="2348"/>
        <end position="2446"/>
    </location>
</feature>
<dbReference type="InterPro" id="IPR038177">
    <property type="entry name" value="IAT_beta_sf"/>
</dbReference>
<dbReference type="Pfam" id="PF09134">
    <property type="entry name" value="Invasin_D3"/>
    <property type="match status" value="19"/>
</dbReference>
<organism evidence="8 9">
    <name type="scientific">Bartonella choladocola</name>
    <dbReference type="NCBI Taxonomy" id="2750995"/>
    <lineage>
        <taxon>Bacteria</taxon>
        <taxon>Pseudomonadati</taxon>
        <taxon>Pseudomonadota</taxon>
        <taxon>Alphaproteobacteria</taxon>
        <taxon>Hyphomicrobiales</taxon>
        <taxon>Bartonellaceae</taxon>
        <taxon>Bartonella</taxon>
    </lineage>
</organism>
<feature type="signal peptide" evidence="5">
    <location>
        <begin position="1"/>
        <end position="38"/>
    </location>
</feature>
<keyword evidence="9" id="KW-1185">Reference proteome</keyword>
<dbReference type="InterPro" id="IPR024519">
    <property type="entry name" value="IAT_beta"/>
</dbReference>
<dbReference type="Gene3D" id="3.10.350.10">
    <property type="entry name" value="LysM domain"/>
    <property type="match status" value="1"/>
</dbReference>
<dbReference type="InterPro" id="IPR003344">
    <property type="entry name" value="Big_1_dom"/>
</dbReference>
<dbReference type="PROSITE" id="PS51782">
    <property type="entry name" value="LYSM"/>
    <property type="match status" value="1"/>
</dbReference>
<evidence type="ECO:0000256" key="2">
    <source>
        <dbReference type="ARBA" id="ARBA00010116"/>
    </source>
</evidence>
<dbReference type="SMART" id="SM00634">
    <property type="entry name" value="BID_1"/>
    <property type="match status" value="18"/>
</dbReference>
<dbReference type="CDD" id="cd00118">
    <property type="entry name" value="LysM"/>
    <property type="match status" value="1"/>
</dbReference>
<accession>A0A1U9MKA2</accession>
<dbReference type="PRINTS" id="PR01369">
    <property type="entry name" value="INTIMIN"/>
</dbReference>
<comment type="similarity">
    <text evidence="2">Belongs to the intimin/invasin family.</text>
</comment>
<dbReference type="Pfam" id="PF11924">
    <property type="entry name" value="IAT_beta"/>
    <property type="match status" value="1"/>
</dbReference>
<dbReference type="PROSITE" id="PS51127">
    <property type="entry name" value="BIG1"/>
    <property type="match status" value="3"/>
</dbReference>
<feature type="domain" description="Big-1" evidence="6">
    <location>
        <begin position="537"/>
        <end position="639"/>
    </location>
</feature>
<dbReference type="Gene3D" id="2.40.160.160">
    <property type="entry name" value="Inverse autotransporter, beta-domain"/>
    <property type="match status" value="1"/>
</dbReference>
<evidence type="ECO:0000256" key="4">
    <source>
        <dbReference type="ARBA" id="ARBA00023237"/>
    </source>
</evidence>
<protein>
    <submittedName>
        <fullName evidence="8">Invasin, domain 3</fullName>
    </submittedName>
</protein>
<evidence type="ECO:0000313" key="9">
    <source>
        <dbReference type="Proteomes" id="UP000189632"/>
    </source>
</evidence>
<dbReference type="Gene3D" id="2.60.40.10">
    <property type="entry name" value="Immunoglobulins"/>
    <property type="match status" value="21"/>
</dbReference>
<dbReference type="SMART" id="SM00257">
    <property type="entry name" value="LysM"/>
    <property type="match status" value="1"/>
</dbReference>
<dbReference type="GO" id="GO:0009279">
    <property type="term" value="C:cell outer membrane"/>
    <property type="evidence" value="ECO:0007669"/>
    <property type="project" value="UniProtKB-SubCell"/>
</dbReference>
<dbReference type="FunFam" id="2.40.160.160:FF:000001">
    <property type="entry name" value="Intimin-like inverse autotransporter SinH"/>
    <property type="match status" value="1"/>
</dbReference>
<feature type="domain" description="Big-1" evidence="6">
    <location>
        <begin position="650"/>
        <end position="752"/>
    </location>
</feature>
<sequence>MSMRSNFLSTFVSKAVSWLMIILYVCSTFLAMVMPAQAAQRDSGSERYAADNSLFGQKDDGASASLDGYSSPIMTRAYVLVSGDTLDSVAKRYNLSVEGLRRLNLDRFFKNGFDKVTVGDTVYVPLSPVSDDMAHYLETGSSQDSAISSLATRAGQFLSNGGHSNELENMAKGYFSGKANGEINRWFNQFGTSRIQLNVDDGFSLKNSQFEMLLPVYDKGNSLVFTQTSIHRTDDRTQSNLGFGYRYFTQDYMLGGNAFWDYDISRSHSRMGIGVEYWRDYLKLGMNAYYRLSDWRTSPDVDDYYERPANGWDIRAEGYLPSYPKLGMKLNFEQYYGNEVGLFGKNERQKNPYAVTFGANYTPVPLVTFNVDHRQGASGKDDTRLGFQVNYRFGVPLSKQLDPDAVGDMRTLAGSRYDLVDRNNDIVLEYKKNEFIKLYMVGGITGFYNETYSLGISVKSKNDVASVSVMAAALIAAGGKIVQGSGVSDYSVVLPPYQWGGNNDYVVNAVATDVKGNTSKEATTTVTVKAPGFDSTNSTFEADPPSIVADNTAYSTLTFTAKDKNGNPIMGIKDRLVFDVVSKGGSAPDKGKVTLTSIVETKSGVYTAKLKGTVADVYTVTPKFDGKAVGNLSADVTLTAGAPVEKGIELSTFTAVPDLIIADNEDASTLLFTAKDKNGNMVTGIKSRLVFDVAIKNGPVPESGKVTVHEINETKTGVYKATLTGTLANVYTITPKFDGNAVGTLSADVTLTAGDPAEKGEKGEKRSTFTAFPHSIVADNNATSLLTFMAQDKYGNAVVRKAKDLKFVMKSGPNSGGITIDDVVETATAGTYTAKLRGTVVGIYTIVPEYKNKAVGSLSDTVTLGAGAPVDKDGDGNPRSTFTAVPASIVADNNTTSLLTFKAQDKNGHVVGGIAKDLKFVMKSGPNSGGITIDEVKETATAGTYTANLKGTVVGVYTIVPEFKNDAVGSLSADVTLKVGDPADKGEKGEPRSTFKADPHWIVADNTAYSTLTFMAQDKYGHVISGIAEDLKFVMKNGPNSGGITIDKVKETAIAGTYTANLKGTVVGIYTIVPEFKNAAVGSLSDTVTLGAGDPVDKDGDGNARSTFIANPHWIVADNTAYSTLTFKAQDKYGHVVGGIAKDLKFVMKNGPDIKGITIDDVVETATAGTYTATLKGTITGDYTIVPEYKNKAVGSLSDTVTLGAGDPVDKDGDGNARSTFIANPHWIVADNTAYSTLTFKAQDKYGNAVVGKANDLKFVMKTGPNSGGITIDDVVETATAGTYTANLKGTVVGVYTIVPEYKNKAVGSLSDTVTLGADAPVDKDGDGNARSTFIADPHWIVADNTAYSTLTFKAQDKYGHVVGGIAKDLKFVMKNGPDIKGITIDDVVETATAGTYTATLKGTITGDYTIVPEYNNEPVGSLSDTVTLGAGDPVDKDGDGNARSTFIANPHWIVADNTAYSTLTFKAQDKYGNAVVGKANDLKFVMKTGPNSGGITIDDVVETATAGTYTANLKGTVVGVYTIVPEYKNKAVGSLSDTVTLGADAPVDKDGDGNARSTFIADPHWIVADNTAYSTLTFKAQDKYGHVVGGIAKDLKFVMKNGPDIKGITIDDVVETATAGTYTATLKGTITGDYTIVPEYNNEPVGSLSDTVTLGAGDPVDKDGDGNARSTFIANPHWIVADNTAYSTLTFKAQDKYGNAVVGKANDLKFVMKTGPNSGGITIDDVVETATAGTYTANLKGTVVGVYTIVPEYKNKAVGSLSDTVTLGADAPVDKDGDGNARSTFIADPHWIVADNTAYSTLTFKAQDKYGHVVGGIAKDLKFVMKNGPDIKGITIDDVVETATAGTYTATLKGTITGDYTIVPEYNNEPVGSLSDTVTLGAGDPVDKDGDGNARSTFIANPHWIVADNTAYSTLTFKAQDKYGNAVVGKANDLKFVMKTGPNSGGITIDDVVETATAGTYTANLKGTVVGVYTIVPEYKNKAVGSLSDTVTLGADAPVDKDGDGNARSTFIADPHWIVADNTAYSTLTFKAQDKYGHVVGGIAKDLKFVMKNGPDIKGITIDDVVETETAGTYTATLKGTITGDYTIVPEYNNEPVGSLSDTVTLGAGDPVEKGEKGEQRSTFTAFPPSIAADNTATSLLTFMAQDKYGNAVVGKAGNLKFVMKFGPDSKGITIDDVVETATAGTYTAKLKGTVVGVYTIVPEYNNKAVGSLSADVELKVGDPVDKDDDGKPRSTFTAVPDSIAADNTATSLLTFMAQDKTGHVVGGIAKDLKFVMKSGPNSKGITIDDVVETETAGTYTANLKGTVAGIYTIVPEFKNAAVGSLSANVTLKAGDPVDKDGDSNERSTFEAVPDLIVADGHDTSTLTFTAKDKYGNLVGNIAENLKFVMKNGPNSGSITIDDVVETGTGIYTAKLKGTVTGVYTIVPEYNNKAVGSLSADVTLSEFELVLAWENDKTSATVDEQPTFTVAVRDKNTGQLIPNKTVTFTLSSNGGGRPSIYPATVKSDADGQITQAPAVSDHTPETVTVTGQISGTTVTASLNITFTAGKVNKNTSTIYADPDTIVADGKTTSTIHYKPRDGYGNPITSIDASTITSKIIGITDSGITIGSWSFVDGHYQAVLTSGTKIGAIKVIPVINGEDGISRSTGNILTLISGAIDVSKGEIKAIPNRIVANGRSTSRIEFRPRDAAGNFISTLKTETISQVITPQEANGPQDTKMSAWSYDRGAGAYVSTLTSGTTIGVINIMPTVNGIAAATIGVTDTLKLIEIPGQNININIAHTDTAIADGHATNVVTITLTDDNGAALANRTVTVTPTNLELELAINGVEGSVDVVTDEGGKVSVQMSSTYASWLGSNGFMVSAEGFTAQGETNFSLYVDKDESFVSLDKDILYNDGIDKLTATYKPVDKKGRAIPAELLPVTFSTTDLGATQVITQNGLVATVSSKSSPSTYWLSVTMTNYSQGWQPEPVKYELRPASGVLLAILDVSPKLCGTTSNWIENGMPYTYCTPTEDKDYYHSGLGFIIKLKYASPLWDKQLTLHSSTVDGAIYVQSKDGKKRQNCSVPVSIPQSWMNDYGDRDNNLYLSFTDKNEYDTISSPGYRKPTTGGGVGACDVNLNTLNYAPLKPDLEGSGNVVFEAYTANPKSTTSFKVPLTGKRMDVGELAAITVNIYAD</sequence>
<dbReference type="OrthoDB" id="8320584at2"/>
<dbReference type="InterPro" id="IPR015217">
    <property type="entry name" value="Invasin_dom_3"/>
</dbReference>
<dbReference type="Proteomes" id="UP000189632">
    <property type="component" value="Chromosome"/>
</dbReference>
<feature type="chain" id="PRO_5013296062" evidence="5">
    <location>
        <begin position="39"/>
        <end position="3175"/>
    </location>
</feature>
<dbReference type="InterPro" id="IPR051715">
    <property type="entry name" value="Intimin-Invasin_domain"/>
</dbReference>
<keyword evidence="3" id="KW-0472">Membrane</keyword>
<feature type="domain" description="LysM" evidence="7">
    <location>
        <begin position="76"/>
        <end position="124"/>
    </location>
</feature>
<reference evidence="8 9" key="1">
    <citation type="submission" date="2016-11" db="EMBL/GenBank/DDBJ databases">
        <title>Comparative genomics of Bartonella apis.</title>
        <authorList>
            <person name="Engel P."/>
        </authorList>
    </citation>
    <scope>NUCLEOTIDE SEQUENCE [LARGE SCALE GENOMIC DNA]</scope>
    <source>
        <strain evidence="8 9">BBC0122</strain>
    </source>
</reference>
<proteinExistence type="inferred from homology"/>
<dbReference type="RefSeq" id="WP_077993697.1">
    <property type="nucleotide sequence ID" value="NZ_CP015625.1"/>
</dbReference>
<dbReference type="InterPro" id="IPR003535">
    <property type="entry name" value="Intimin/invasin_bac"/>
</dbReference>
<evidence type="ECO:0000256" key="1">
    <source>
        <dbReference type="ARBA" id="ARBA00004442"/>
    </source>
</evidence>
<dbReference type="InterPro" id="IPR036779">
    <property type="entry name" value="LysM_dom_sf"/>
</dbReference>
<gene>
    <name evidence="8" type="ORF">BBC0122_020570</name>
</gene>
<evidence type="ECO:0000256" key="5">
    <source>
        <dbReference type="SAM" id="SignalP"/>
    </source>
</evidence>
<dbReference type="InterPro" id="IPR013783">
    <property type="entry name" value="Ig-like_fold"/>
</dbReference>
<dbReference type="PANTHER" id="PTHR39576">
    <property type="entry name" value="ATTACHING AND EFFACING PROTEIN HOMOLOG-RELATED-RELATED"/>
    <property type="match status" value="1"/>
</dbReference>
<dbReference type="PANTHER" id="PTHR39576:SF2">
    <property type="entry name" value="ATTACHING AND EFFACING PROTEIN HOMOLOG-RELATED"/>
    <property type="match status" value="1"/>
</dbReference>
<evidence type="ECO:0000259" key="6">
    <source>
        <dbReference type="PROSITE" id="PS51127"/>
    </source>
</evidence>
<evidence type="ECO:0000259" key="7">
    <source>
        <dbReference type="PROSITE" id="PS51782"/>
    </source>
</evidence>
<dbReference type="InterPro" id="IPR008964">
    <property type="entry name" value="Invasin/intimin_cell_adhesion"/>
</dbReference>
<evidence type="ECO:0000313" key="8">
    <source>
        <dbReference type="EMBL" id="AQT48149.1"/>
    </source>
</evidence>
<dbReference type="EMBL" id="CP015625">
    <property type="protein sequence ID" value="AQT48149.1"/>
    <property type="molecule type" value="Genomic_DNA"/>
</dbReference>
<evidence type="ECO:0000256" key="3">
    <source>
        <dbReference type="ARBA" id="ARBA00023136"/>
    </source>
</evidence>
<keyword evidence="5" id="KW-0732">Signal</keyword>
<dbReference type="InterPro" id="IPR018392">
    <property type="entry name" value="LysM"/>
</dbReference>